<reference evidence="2 3" key="1">
    <citation type="submission" date="2023-10" db="EMBL/GenBank/DDBJ databases">
        <authorList>
            <person name="Maclean D."/>
            <person name="Macfadyen A."/>
        </authorList>
    </citation>
    <scope>NUCLEOTIDE SEQUENCE [LARGE SCALE GENOMIC DNA]</scope>
</reference>
<dbReference type="InterPro" id="IPR011989">
    <property type="entry name" value="ARM-like"/>
</dbReference>
<name>A0AAV1HR84_9CHLO</name>
<dbReference type="Gene3D" id="1.25.10.10">
    <property type="entry name" value="Leucine-rich Repeat Variant"/>
    <property type="match status" value="1"/>
</dbReference>
<dbReference type="EMBL" id="CAUYUE010000001">
    <property type="protein sequence ID" value="CAK0736667.1"/>
    <property type="molecule type" value="Genomic_DNA"/>
</dbReference>
<dbReference type="SUPFAM" id="SSF48371">
    <property type="entry name" value="ARM repeat"/>
    <property type="match status" value="1"/>
</dbReference>
<evidence type="ECO:0000313" key="2">
    <source>
        <dbReference type="EMBL" id="CAK0736667.1"/>
    </source>
</evidence>
<keyword evidence="3" id="KW-1185">Reference proteome</keyword>
<gene>
    <name evidence="2" type="ORF">CVIRNUC_000783</name>
</gene>
<feature type="region of interest" description="Disordered" evidence="1">
    <location>
        <begin position="116"/>
        <end position="143"/>
    </location>
</feature>
<evidence type="ECO:0000313" key="3">
    <source>
        <dbReference type="Proteomes" id="UP001314263"/>
    </source>
</evidence>
<proteinExistence type="predicted"/>
<dbReference type="AlphaFoldDB" id="A0AAV1HR84"/>
<dbReference type="InterPro" id="IPR016024">
    <property type="entry name" value="ARM-type_fold"/>
</dbReference>
<feature type="compositionally biased region" description="Low complexity" evidence="1">
    <location>
        <begin position="116"/>
        <end position="135"/>
    </location>
</feature>
<evidence type="ECO:0000256" key="1">
    <source>
        <dbReference type="SAM" id="MobiDB-lite"/>
    </source>
</evidence>
<sequence>MSPPAQRQHAVQTAVSELQAAVAFLGGPPKESFTDFTGAPQQPDEAQGAAAKHWQHAALDRLKRVQQLISTLAAHDGLPNLGAVAAKEQHAAAAASGPSLATSSFWSDIRIAAGSRSGESSSTASKAGRAASKGADLQPRNGHAGMGERMLIEELNGGKGSQGQETEKLRRGGVIIEELTNEETVDDSESEAERIDRDQVVRVVLVCALHSQDPALDAPWASEESSAAAMSILTGLADSMGCLDAGRSGDPSNSVLALDIGQAMIVGLLPAAVRMLGEILYPAQPQEKNARFRAYKGPDAFERARAAQQLAWLVRRLKSEALHAALGPALPCVQAAATDPSPAVQAQGMWALHHISQEASPADLRAYRADLSKLTVKSLVACDERTWPAAASAACETAIALHGKDVFGEGYRAVMGEMLAQGANYSHVPARRLVWLKATMPLLKVLGLTTVRYFSRLLSLLLEWLHAPDVDTRLLASQALALVLRHTWPRIPAHAQLVWDHLAEEHVATAASIPQIHCSCDEWKDLSSDTHHTCSQSLEGAIGRTGRLNGNGSESIEKVLEEIVKAAEVLWRAGGKAFQEHVQHKAPDNQCALLQRVMMVQDQYSQVRLGVEECMPVGRE</sequence>
<dbReference type="Proteomes" id="UP001314263">
    <property type="component" value="Unassembled WGS sequence"/>
</dbReference>
<dbReference type="PANTHER" id="PTHR14873:SF1">
    <property type="entry name" value="OS06G0694100 PROTEIN"/>
    <property type="match status" value="1"/>
</dbReference>
<protein>
    <submittedName>
        <fullName evidence="2">Uncharacterized protein</fullName>
    </submittedName>
</protein>
<comment type="caution">
    <text evidence="2">The sequence shown here is derived from an EMBL/GenBank/DDBJ whole genome shotgun (WGS) entry which is preliminary data.</text>
</comment>
<dbReference type="PANTHER" id="PTHR14873">
    <property type="entry name" value="OS06G0694100 PROTEIN"/>
    <property type="match status" value="1"/>
</dbReference>
<accession>A0AAV1HR84</accession>
<organism evidence="2 3">
    <name type="scientific">Coccomyxa viridis</name>
    <dbReference type="NCBI Taxonomy" id="1274662"/>
    <lineage>
        <taxon>Eukaryota</taxon>
        <taxon>Viridiplantae</taxon>
        <taxon>Chlorophyta</taxon>
        <taxon>core chlorophytes</taxon>
        <taxon>Trebouxiophyceae</taxon>
        <taxon>Trebouxiophyceae incertae sedis</taxon>
        <taxon>Coccomyxaceae</taxon>
        <taxon>Coccomyxa</taxon>
    </lineage>
</organism>
<feature type="region of interest" description="Disordered" evidence="1">
    <location>
        <begin position="29"/>
        <end position="50"/>
    </location>
</feature>